<evidence type="ECO:0000313" key="3">
    <source>
        <dbReference type="Proteomes" id="UP001144805"/>
    </source>
</evidence>
<feature type="transmembrane region" description="Helical" evidence="1">
    <location>
        <begin position="143"/>
        <end position="163"/>
    </location>
</feature>
<comment type="caution">
    <text evidence="2">The sequence shown here is derived from an EMBL/GenBank/DDBJ whole genome shotgun (WGS) entry which is preliminary data.</text>
</comment>
<dbReference type="AlphaFoldDB" id="A0A9X3IM82"/>
<proteinExistence type="predicted"/>
<keyword evidence="3" id="KW-1185">Reference proteome</keyword>
<protein>
    <submittedName>
        <fullName evidence="2">Uncharacterized protein</fullName>
    </submittedName>
</protein>
<dbReference type="Proteomes" id="UP001144805">
    <property type="component" value="Unassembled WGS sequence"/>
</dbReference>
<reference evidence="2" key="1">
    <citation type="submission" date="2022-11" db="EMBL/GenBank/DDBJ databases">
        <title>Biodiversity and phylogenetic relationships of bacteria.</title>
        <authorList>
            <person name="Machado R.A.R."/>
            <person name="Bhat A."/>
            <person name="Loulou A."/>
            <person name="Kallel S."/>
        </authorList>
    </citation>
    <scope>NUCLEOTIDE SEQUENCE</scope>
    <source>
        <strain evidence="2">K-TC2</strain>
    </source>
</reference>
<sequence>MNAIAVINDPNTTEYSSSTSLVRSRRRSNAGTYADIDMWRPGLARSKSWQTNPFEAAIEQLQVIDSSLVTASHSARPLQRVYVEDAPPSEVEEQPLPGAAATEAAVEQRGLVAMNAVVKNVSSAVGLLALFALVGHGLTGMVIVHPLIGGMLLISAVGFHFMARLKASG</sequence>
<evidence type="ECO:0000256" key="1">
    <source>
        <dbReference type="SAM" id="Phobius"/>
    </source>
</evidence>
<gene>
    <name evidence="2" type="ORF">OSH07_20055</name>
</gene>
<keyword evidence="1" id="KW-1133">Transmembrane helix</keyword>
<accession>A0A9X3IM82</accession>
<feature type="transmembrane region" description="Helical" evidence="1">
    <location>
        <begin position="117"/>
        <end position="137"/>
    </location>
</feature>
<evidence type="ECO:0000313" key="2">
    <source>
        <dbReference type="EMBL" id="MCX5571504.1"/>
    </source>
</evidence>
<organism evidence="2 3">
    <name type="scientific">Kaistia nematophila</name>
    <dbReference type="NCBI Taxonomy" id="2994654"/>
    <lineage>
        <taxon>Bacteria</taxon>
        <taxon>Pseudomonadati</taxon>
        <taxon>Pseudomonadota</taxon>
        <taxon>Alphaproteobacteria</taxon>
        <taxon>Hyphomicrobiales</taxon>
        <taxon>Kaistiaceae</taxon>
        <taxon>Kaistia</taxon>
    </lineage>
</organism>
<keyword evidence="1" id="KW-0812">Transmembrane</keyword>
<dbReference type="EMBL" id="JAPKNK010000010">
    <property type="protein sequence ID" value="MCX5571504.1"/>
    <property type="molecule type" value="Genomic_DNA"/>
</dbReference>
<name>A0A9X3IM82_9HYPH</name>
<keyword evidence="1" id="KW-0472">Membrane</keyword>
<dbReference type="RefSeq" id="WP_266340463.1">
    <property type="nucleotide sequence ID" value="NZ_JAPKNK010000010.1"/>
</dbReference>